<dbReference type="PROSITE" id="PS51384">
    <property type="entry name" value="FAD_FR"/>
    <property type="match status" value="1"/>
</dbReference>
<feature type="region of interest" description="Disordered" evidence="12">
    <location>
        <begin position="378"/>
        <end position="412"/>
    </location>
</feature>
<dbReference type="EMBL" id="VSRQ01000011">
    <property type="protein sequence ID" value="TYK43518.1"/>
    <property type="molecule type" value="Genomic_DNA"/>
</dbReference>
<keyword evidence="11" id="KW-0349">Heme</keyword>
<dbReference type="GO" id="GO:0005344">
    <property type="term" value="F:oxygen carrier activity"/>
    <property type="evidence" value="ECO:0007669"/>
    <property type="project" value="UniProtKB-KW"/>
</dbReference>
<feature type="domain" description="Globin" evidence="13">
    <location>
        <begin position="1"/>
        <end position="133"/>
    </location>
</feature>
<dbReference type="SUPFAM" id="SSF52343">
    <property type="entry name" value="Ferredoxin reductase-like, C-terminal NADP-linked domain"/>
    <property type="match status" value="1"/>
</dbReference>
<dbReference type="Pfam" id="PF00970">
    <property type="entry name" value="FAD_binding_6"/>
    <property type="match status" value="1"/>
</dbReference>
<keyword evidence="8" id="KW-0520">NAD</keyword>
<evidence type="ECO:0000256" key="10">
    <source>
        <dbReference type="ARBA" id="ARBA00049433"/>
    </source>
</evidence>
<keyword evidence="16" id="KW-1185">Reference proteome</keyword>
<keyword evidence="11" id="KW-0408">Iron</keyword>
<evidence type="ECO:0000313" key="16">
    <source>
        <dbReference type="Proteomes" id="UP000323505"/>
    </source>
</evidence>
<comment type="cofactor">
    <cofactor evidence="1">
        <name>heme b</name>
        <dbReference type="ChEBI" id="CHEBI:60344"/>
    </cofactor>
</comment>
<dbReference type="Gene3D" id="2.40.30.10">
    <property type="entry name" value="Translation factors"/>
    <property type="match status" value="1"/>
</dbReference>
<dbReference type="GO" id="GO:0020037">
    <property type="term" value="F:heme binding"/>
    <property type="evidence" value="ECO:0007669"/>
    <property type="project" value="InterPro"/>
</dbReference>
<dbReference type="CDD" id="cd19753">
    <property type="entry name" value="Mb-like_oxidoreductase"/>
    <property type="match status" value="1"/>
</dbReference>
<keyword evidence="5" id="KW-0001">2Fe-2S</keyword>
<evidence type="ECO:0000256" key="6">
    <source>
        <dbReference type="ARBA" id="ARBA00022857"/>
    </source>
</evidence>
<dbReference type="Gene3D" id="1.10.490.10">
    <property type="entry name" value="Globins"/>
    <property type="match status" value="1"/>
</dbReference>
<dbReference type="Proteomes" id="UP000323505">
    <property type="component" value="Unassembled WGS sequence"/>
</dbReference>
<evidence type="ECO:0000256" key="11">
    <source>
        <dbReference type="RuleBase" id="RU000356"/>
    </source>
</evidence>
<dbReference type="InterPro" id="IPR008333">
    <property type="entry name" value="Cbr1-like_FAD-bd_dom"/>
</dbReference>
<dbReference type="InterPro" id="IPR000971">
    <property type="entry name" value="Globin"/>
</dbReference>
<evidence type="ECO:0000256" key="5">
    <source>
        <dbReference type="ARBA" id="ARBA00022714"/>
    </source>
</evidence>
<dbReference type="Pfam" id="PF00042">
    <property type="entry name" value="Globin"/>
    <property type="match status" value="1"/>
</dbReference>
<keyword evidence="11" id="KW-0479">Metal-binding</keyword>
<dbReference type="InterPro" id="IPR050415">
    <property type="entry name" value="MRET"/>
</dbReference>
<dbReference type="RefSeq" id="WP_148767767.1">
    <property type="nucleotide sequence ID" value="NZ_VSRQ01000011.1"/>
</dbReference>
<sequence>MAPEPGILKECLTRLEADPAGATSYFYGRLFAAEPRLRALFPPAMGAQHDRFFHAITRIVWSQDNPEELARHLRGLGRGHRKYGVRREHYAAVEAALLATLRAYAADVWTRAAEHAWTAAYREAAAIMIDAAERDAGTAPPWWVAEVTAHDRRDHDLAVLTLRPERPLPFRAGQHVAVQTARWPRVWRTYSVANAPRVDGTLRLHVRARSGGWVSGALVRGTAPGDTVLLGPAEGTMTLDPASPRGLLLIGGGTGLAPMRALAEQAAVCGRDRDVRLLVASRTARGLYDLAELRGLEAACPGLRVVPVLSRSPEEDVPDGALRGRVPDVLPALLDGVPGWHDHDAYVAGPVPFVRRTVTALQRHGMSLARVHHDLLSAEEEEPDVTSPPAPAGIRWSPRPPDRTTRSPAPRP</sequence>
<dbReference type="PROSITE" id="PS01033">
    <property type="entry name" value="GLOBIN"/>
    <property type="match status" value="1"/>
</dbReference>
<dbReference type="InterPro" id="IPR039261">
    <property type="entry name" value="FNR_nucleotide-bd"/>
</dbReference>
<dbReference type="Pfam" id="PF00175">
    <property type="entry name" value="NAD_binding_1"/>
    <property type="match status" value="1"/>
</dbReference>
<dbReference type="InterPro" id="IPR001433">
    <property type="entry name" value="OxRdtase_FAD/NAD-bd"/>
</dbReference>
<dbReference type="GO" id="GO:0051537">
    <property type="term" value="F:2 iron, 2 sulfur cluster binding"/>
    <property type="evidence" value="ECO:0007669"/>
    <property type="project" value="UniProtKB-KW"/>
</dbReference>
<accession>A0A5D3F6G2</accession>
<comment type="similarity">
    <text evidence="3">In the C-terminal section; belongs to the flavoprotein pyridine nucleotide cytochrome reductase family.</text>
</comment>
<organism evidence="15 16">
    <name type="scientific">Actinomadura decatromicini</name>
    <dbReference type="NCBI Taxonomy" id="2604572"/>
    <lineage>
        <taxon>Bacteria</taxon>
        <taxon>Bacillati</taxon>
        <taxon>Actinomycetota</taxon>
        <taxon>Actinomycetes</taxon>
        <taxon>Streptosporangiales</taxon>
        <taxon>Thermomonosporaceae</taxon>
        <taxon>Actinomadura</taxon>
    </lineage>
</organism>
<comment type="caution">
    <text evidence="15">The sequence shown here is derived from an EMBL/GenBank/DDBJ whole genome shotgun (WGS) entry which is preliminary data.</text>
</comment>
<dbReference type="Gene3D" id="3.40.50.80">
    <property type="entry name" value="Nucleotide-binding domain of ferredoxin-NADP reductase (FNR) module"/>
    <property type="match status" value="1"/>
</dbReference>
<evidence type="ECO:0000256" key="1">
    <source>
        <dbReference type="ARBA" id="ARBA00001970"/>
    </source>
</evidence>
<dbReference type="InterPro" id="IPR009050">
    <property type="entry name" value="Globin-like_sf"/>
</dbReference>
<gene>
    <name evidence="15" type="ORF">FXF68_38600</name>
</gene>
<evidence type="ECO:0000256" key="8">
    <source>
        <dbReference type="ARBA" id="ARBA00023027"/>
    </source>
</evidence>
<dbReference type="InterPro" id="IPR001709">
    <property type="entry name" value="Flavoprot_Pyr_Nucl_cyt_Rdtase"/>
</dbReference>
<dbReference type="SUPFAM" id="SSF46458">
    <property type="entry name" value="Globin-like"/>
    <property type="match status" value="1"/>
</dbReference>
<protein>
    <recommendedName>
        <fullName evidence="4">nitric oxide dioxygenase</fullName>
        <ecNumber evidence="4">1.14.12.17</ecNumber>
    </recommendedName>
</protein>
<dbReference type="PANTHER" id="PTHR47354">
    <property type="entry name" value="NADH OXIDOREDUCTASE HCR"/>
    <property type="match status" value="1"/>
</dbReference>
<reference evidence="15 16" key="1">
    <citation type="submission" date="2019-08" db="EMBL/GenBank/DDBJ databases">
        <title>Actinomadura sp. nov. CYP1-5 isolated from mountain soil.</title>
        <authorList>
            <person name="Songsumanus A."/>
            <person name="Kuncharoen N."/>
            <person name="Kudo T."/>
            <person name="Yuki M."/>
            <person name="Igarashi Y."/>
            <person name="Tanasupawat S."/>
        </authorList>
    </citation>
    <scope>NUCLEOTIDE SEQUENCE [LARGE SCALE GENOMIC DNA]</scope>
    <source>
        <strain evidence="15 16">CYP1-5</strain>
    </source>
</reference>
<comment type="cofactor">
    <cofactor evidence="2">
        <name>FAD</name>
        <dbReference type="ChEBI" id="CHEBI:57692"/>
    </cofactor>
</comment>
<evidence type="ECO:0000259" key="14">
    <source>
        <dbReference type="PROSITE" id="PS51384"/>
    </source>
</evidence>
<dbReference type="GO" id="GO:0019825">
    <property type="term" value="F:oxygen binding"/>
    <property type="evidence" value="ECO:0007669"/>
    <property type="project" value="InterPro"/>
</dbReference>
<dbReference type="PRINTS" id="PR00371">
    <property type="entry name" value="FPNCR"/>
</dbReference>
<dbReference type="InterPro" id="IPR017927">
    <property type="entry name" value="FAD-bd_FR_type"/>
</dbReference>
<evidence type="ECO:0000256" key="3">
    <source>
        <dbReference type="ARBA" id="ARBA00006401"/>
    </source>
</evidence>
<evidence type="ECO:0000256" key="2">
    <source>
        <dbReference type="ARBA" id="ARBA00001974"/>
    </source>
</evidence>
<evidence type="ECO:0000256" key="12">
    <source>
        <dbReference type="SAM" id="MobiDB-lite"/>
    </source>
</evidence>
<evidence type="ECO:0000313" key="15">
    <source>
        <dbReference type="EMBL" id="TYK43518.1"/>
    </source>
</evidence>
<dbReference type="GO" id="GO:0008941">
    <property type="term" value="F:nitric oxide dioxygenase NAD(P)H activity"/>
    <property type="evidence" value="ECO:0007669"/>
    <property type="project" value="UniProtKB-EC"/>
</dbReference>
<comment type="catalytic activity">
    <reaction evidence="9">
        <text>2 nitric oxide + NADH + 2 O2 = 2 nitrate + NAD(+) + H(+)</text>
        <dbReference type="Rhea" id="RHEA:19469"/>
        <dbReference type="ChEBI" id="CHEBI:15378"/>
        <dbReference type="ChEBI" id="CHEBI:15379"/>
        <dbReference type="ChEBI" id="CHEBI:16480"/>
        <dbReference type="ChEBI" id="CHEBI:17632"/>
        <dbReference type="ChEBI" id="CHEBI:57540"/>
        <dbReference type="ChEBI" id="CHEBI:57945"/>
        <dbReference type="EC" id="1.14.12.17"/>
    </reaction>
</comment>
<evidence type="ECO:0000256" key="7">
    <source>
        <dbReference type="ARBA" id="ARBA00023014"/>
    </source>
</evidence>
<evidence type="ECO:0000256" key="9">
    <source>
        <dbReference type="ARBA" id="ARBA00048649"/>
    </source>
</evidence>
<keyword evidence="11" id="KW-0561">Oxygen transport</keyword>
<evidence type="ECO:0000259" key="13">
    <source>
        <dbReference type="PROSITE" id="PS01033"/>
    </source>
</evidence>
<dbReference type="PRINTS" id="PR00410">
    <property type="entry name" value="PHEHYDRXLASE"/>
</dbReference>
<name>A0A5D3F6G2_9ACTN</name>
<dbReference type="AlphaFoldDB" id="A0A5D3F6G2"/>
<dbReference type="InterPro" id="IPR017938">
    <property type="entry name" value="Riboflavin_synthase-like_b-brl"/>
</dbReference>
<evidence type="ECO:0000256" key="4">
    <source>
        <dbReference type="ARBA" id="ARBA00012229"/>
    </source>
</evidence>
<keyword evidence="6" id="KW-0521">NADP</keyword>
<comment type="catalytic activity">
    <reaction evidence="10">
        <text>2 nitric oxide + NADPH + 2 O2 = 2 nitrate + NADP(+) + H(+)</text>
        <dbReference type="Rhea" id="RHEA:19465"/>
        <dbReference type="ChEBI" id="CHEBI:15378"/>
        <dbReference type="ChEBI" id="CHEBI:15379"/>
        <dbReference type="ChEBI" id="CHEBI:16480"/>
        <dbReference type="ChEBI" id="CHEBI:17632"/>
        <dbReference type="ChEBI" id="CHEBI:57783"/>
        <dbReference type="ChEBI" id="CHEBI:58349"/>
        <dbReference type="EC" id="1.14.12.17"/>
    </reaction>
</comment>
<dbReference type="SUPFAM" id="SSF63380">
    <property type="entry name" value="Riboflavin synthase domain-like"/>
    <property type="match status" value="1"/>
</dbReference>
<dbReference type="InterPro" id="IPR012292">
    <property type="entry name" value="Globin/Proto"/>
</dbReference>
<dbReference type="EC" id="1.14.12.17" evidence="4"/>
<comment type="similarity">
    <text evidence="11">Belongs to the globin family.</text>
</comment>
<feature type="domain" description="FAD-binding FR-type" evidence="14">
    <location>
        <begin position="140"/>
        <end position="240"/>
    </location>
</feature>
<dbReference type="PANTHER" id="PTHR47354:SF5">
    <property type="entry name" value="PROTEIN RFBI"/>
    <property type="match status" value="1"/>
</dbReference>
<keyword evidence="7" id="KW-0411">Iron-sulfur</keyword>
<proteinExistence type="inferred from homology"/>
<keyword evidence="11" id="KW-0813">Transport</keyword>